<dbReference type="Pfam" id="PF00300">
    <property type="entry name" value="His_Phos_1"/>
    <property type="match status" value="1"/>
</dbReference>
<evidence type="ECO:0000313" key="2">
    <source>
        <dbReference type="EMBL" id="MFC4314771.1"/>
    </source>
</evidence>
<sequence>MRLTLLRHAKTEAQHSGQEDWDRMLEPRGQKDAPEMARRLRERKLKPDLVITSPAARALATAQIFMRELHLPATKLQQDERLYLASPKVLKEVIRELGGKAAHLMIVGHNPGLTEFADRISAEREIDNMPTCAIYTVEFDIEDWSELEWDSGVNAELDYPKNCS</sequence>
<evidence type="ECO:0000256" key="1">
    <source>
        <dbReference type="SAM" id="MobiDB-lite"/>
    </source>
</evidence>
<accession>A0ABV8T4P5</accession>
<feature type="region of interest" description="Disordered" evidence="1">
    <location>
        <begin position="10"/>
        <end position="33"/>
    </location>
</feature>
<dbReference type="PANTHER" id="PTHR47623">
    <property type="entry name" value="OS09G0287300 PROTEIN"/>
    <property type="match status" value="1"/>
</dbReference>
<dbReference type="InterPro" id="IPR013078">
    <property type="entry name" value="His_Pase_superF_clade-1"/>
</dbReference>
<gene>
    <name evidence="2" type="ORF">ACFPN2_37250</name>
</gene>
<protein>
    <submittedName>
        <fullName evidence="2">SixA phosphatase family protein</fullName>
    </submittedName>
</protein>
<dbReference type="SUPFAM" id="SSF53254">
    <property type="entry name" value="Phosphoglycerate mutase-like"/>
    <property type="match status" value="1"/>
</dbReference>
<dbReference type="PANTHER" id="PTHR47623:SF1">
    <property type="entry name" value="OS09G0287300 PROTEIN"/>
    <property type="match status" value="1"/>
</dbReference>
<proteinExistence type="predicted"/>
<organism evidence="2 3">
    <name type="scientific">Steroidobacter flavus</name>
    <dbReference type="NCBI Taxonomy" id="1842136"/>
    <lineage>
        <taxon>Bacteria</taxon>
        <taxon>Pseudomonadati</taxon>
        <taxon>Pseudomonadota</taxon>
        <taxon>Gammaproteobacteria</taxon>
        <taxon>Steroidobacterales</taxon>
        <taxon>Steroidobacteraceae</taxon>
        <taxon>Steroidobacter</taxon>
    </lineage>
</organism>
<dbReference type="CDD" id="cd07067">
    <property type="entry name" value="HP_PGM_like"/>
    <property type="match status" value="1"/>
</dbReference>
<comment type="caution">
    <text evidence="2">The sequence shown here is derived from an EMBL/GenBank/DDBJ whole genome shotgun (WGS) entry which is preliminary data.</text>
</comment>
<dbReference type="RefSeq" id="WP_380606229.1">
    <property type="nucleotide sequence ID" value="NZ_JBHSDU010000015.1"/>
</dbReference>
<evidence type="ECO:0000313" key="3">
    <source>
        <dbReference type="Proteomes" id="UP001595904"/>
    </source>
</evidence>
<name>A0ABV8T4P5_9GAMM</name>
<keyword evidence="3" id="KW-1185">Reference proteome</keyword>
<dbReference type="Proteomes" id="UP001595904">
    <property type="component" value="Unassembled WGS sequence"/>
</dbReference>
<dbReference type="InterPro" id="IPR029033">
    <property type="entry name" value="His_PPase_superfam"/>
</dbReference>
<reference evidence="3" key="1">
    <citation type="journal article" date="2019" name="Int. J. Syst. Evol. Microbiol.">
        <title>The Global Catalogue of Microorganisms (GCM) 10K type strain sequencing project: providing services to taxonomists for standard genome sequencing and annotation.</title>
        <authorList>
            <consortium name="The Broad Institute Genomics Platform"/>
            <consortium name="The Broad Institute Genome Sequencing Center for Infectious Disease"/>
            <person name="Wu L."/>
            <person name="Ma J."/>
        </authorList>
    </citation>
    <scope>NUCLEOTIDE SEQUENCE [LARGE SCALE GENOMIC DNA]</scope>
    <source>
        <strain evidence="3">CGMCC 1.10759</strain>
    </source>
</reference>
<dbReference type="Gene3D" id="3.40.50.1240">
    <property type="entry name" value="Phosphoglycerate mutase-like"/>
    <property type="match status" value="1"/>
</dbReference>
<dbReference type="EMBL" id="JBHSDU010000015">
    <property type="protein sequence ID" value="MFC4314771.1"/>
    <property type="molecule type" value="Genomic_DNA"/>
</dbReference>